<proteinExistence type="predicted"/>
<feature type="domain" description="Transposase IS30-like HTH" evidence="1">
    <location>
        <begin position="2"/>
        <end position="45"/>
    </location>
</feature>
<dbReference type="Proteomes" id="UP001589758">
    <property type="component" value="Unassembled WGS sequence"/>
</dbReference>
<dbReference type="Gene3D" id="1.10.10.60">
    <property type="entry name" value="Homeodomain-like"/>
    <property type="match status" value="1"/>
</dbReference>
<dbReference type="EMBL" id="JBHLXE010000114">
    <property type="protein sequence ID" value="MFC0181014.1"/>
    <property type="molecule type" value="Genomic_DNA"/>
</dbReference>
<sequence length="59" mass="6911">MKYKQLTEGLRYQISLLIGKDYSLSDIAKESGVHKSTISREIKRNQLENRYRTVSAHKK</sequence>
<accession>A0ABV6CDE1</accession>
<protein>
    <submittedName>
        <fullName evidence="2">Helix-turn-helix domain-containing protein</fullName>
    </submittedName>
</protein>
<gene>
    <name evidence="2" type="ORF">ACFFIT_13130</name>
</gene>
<dbReference type="InterPro" id="IPR013324">
    <property type="entry name" value="RNA_pol_sigma_r3/r4-like"/>
</dbReference>
<dbReference type="InterPro" id="IPR025246">
    <property type="entry name" value="IS30-like_HTH"/>
</dbReference>
<keyword evidence="3" id="KW-1185">Reference proteome</keyword>
<dbReference type="RefSeq" id="WP_385878372.1">
    <property type="nucleotide sequence ID" value="NZ_JBHLXE010000114.1"/>
</dbReference>
<name>A0ABV6CDE1_9GAMM</name>
<reference evidence="2 3" key="1">
    <citation type="submission" date="2024-09" db="EMBL/GenBank/DDBJ databases">
        <authorList>
            <person name="Sun Q."/>
            <person name="Mori K."/>
        </authorList>
    </citation>
    <scope>NUCLEOTIDE SEQUENCE [LARGE SCALE GENOMIC DNA]</scope>
    <source>
        <strain evidence="2 3">CCM 8545</strain>
    </source>
</reference>
<organism evidence="2 3">
    <name type="scientific">Thorsellia kenyensis</name>
    <dbReference type="NCBI Taxonomy" id="1549888"/>
    <lineage>
        <taxon>Bacteria</taxon>
        <taxon>Pseudomonadati</taxon>
        <taxon>Pseudomonadota</taxon>
        <taxon>Gammaproteobacteria</taxon>
        <taxon>Enterobacterales</taxon>
        <taxon>Thorselliaceae</taxon>
        <taxon>Thorsellia</taxon>
    </lineage>
</organism>
<comment type="caution">
    <text evidence="2">The sequence shown here is derived from an EMBL/GenBank/DDBJ whole genome shotgun (WGS) entry which is preliminary data.</text>
</comment>
<dbReference type="Pfam" id="PF13936">
    <property type="entry name" value="HTH_38"/>
    <property type="match status" value="1"/>
</dbReference>
<dbReference type="SUPFAM" id="SSF88659">
    <property type="entry name" value="Sigma3 and sigma4 domains of RNA polymerase sigma factors"/>
    <property type="match status" value="1"/>
</dbReference>
<evidence type="ECO:0000259" key="1">
    <source>
        <dbReference type="Pfam" id="PF13936"/>
    </source>
</evidence>
<evidence type="ECO:0000313" key="2">
    <source>
        <dbReference type="EMBL" id="MFC0181014.1"/>
    </source>
</evidence>
<evidence type="ECO:0000313" key="3">
    <source>
        <dbReference type="Proteomes" id="UP001589758"/>
    </source>
</evidence>